<keyword evidence="2" id="KW-1133">Transmembrane helix</keyword>
<dbReference type="HOGENOM" id="CLU_136788_0_1_5"/>
<dbReference type="STRING" id="693986.MOC_5122"/>
<feature type="transmembrane region" description="Helical" evidence="2">
    <location>
        <begin position="62"/>
        <end position="83"/>
    </location>
</feature>
<dbReference type="GeneID" id="6140530"/>
<dbReference type="GO" id="GO:0016020">
    <property type="term" value="C:membrane"/>
    <property type="evidence" value="ECO:0007669"/>
    <property type="project" value="InterPro"/>
</dbReference>
<dbReference type="RefSeq" id="WP_010684838.1">
    <property type="nucleotide sequence ID" value="NZ_CP003811.1"/>
</dbReference>
<evidence type="ECO:0000313" key="3">
    <source>
        <dbReference type="EMBL" id="AIQ92877.1"/>
    </source>
</evidence>
<accession>A0A089NZS1</accession>
<dbReference type="eggNOG" id="COG0762">
    <property type="taxonomic scope" value="Bacteria"/>
</dbReference>
<dbReference type="EMBL" id="CP003811">
    <property type="protein sequence ID" value="AIQ92877.1"/>
    <property type="molecule type" value="Genomic_DNA"/>
</dbReference>
<dbReference type="Proteomes" id="UP000029492">
    <property type="component" value="Chromosome"/>
</dbReference>
<dbReference type="PANTHER" id="PTHR33219">
    <property type="entry name" value="YLMG HOMOLOG PROTEIN 2, CHLOROPLASTIC"/>
    <property type="match status" value="1"/>
</dbReference>
<name>A0A089NZS1_9HYPH</name>
<keyword evidence="4" id="KW-1185">Reference proteome</keyword>
<organism evidence="3 4">
    <name type="scientific">Methylobacterium oryzae CBMB20</name>
    <dbReference type="NCBI Taxonomy" id="693986"/>
    <lineage>
        <taxon>Bacteria</taxon>
        <taxon>Pseudomonadati</taxon>
        <taxon>Pseudomonadota</taxon>
        <taxon>Alphaproteobacteria</taxon>
        <taxon>Hyphomicrobiales</taxon>
        <taxon>Methylobacteriaceae</taxon>
        <taxon>Methylobacterium</taxon>
    </lineage>
</organism>
<dbReference type="PANTHER" id="PTHR33219:SF14">
    <property type="entry name" value="PROTEIN COFACTOR ASSEMBLY OF COMPLEX C SUBUNIT B CCB3, CHLOROPLASTIC-RELATED"/>
    <property type="match status" value="1"/>
</dbReference>
<comment type="similarity">
    <text evidence="1">Belongs to the YggT family.</text>
</comment>
<protein>
    <submittedName>
        <fullName evidence="3">YGGT family protein</fullName>
    </submittedName>
</protein>
<gene>
    <name evidence="3" type="ORF">MOC_5122</name>
</gene>
<sequence length="100" mass="11288">MNALIWLFDTVVQLFIYVLIASAVLSWLVAFNVVNVRNPIVAQIGEVLYRLTEPVLRPIRNLLPNLGGVDISPIILILLLLFISRLLHEYAVPATYVYAQ</sequence>
<evidence type="ECO:0000313" key="4">
    <source>
        <dbReference type="Proteomes" id="UP000029492"/>
    </source>
</evidence>
<reference evidence="3 4" key="1">
    <citation type="journal article" date="2014" name="PLoS ONE">
        <title>Genome Information of Methylobacterium oryzae, a Plant-Probiotic Methylotroph in the Phyllosphere.</title>
        <authorList>
            <person name="Kwak M.J."/>
            <person name="Jeong H."/>
            <person name="Madhaiyan M."/>
            <person name="Lee Y."/>
            <person name="Sa T.M."/>
            <person name="Oh T.K."/>
            <person name="Kim J.F."/>
        </authorList>
    </citation>
    <scope>NUCLEOTIDE SEQUENCE [LARGE SCALE GENOMIC DNA]</scope>
    <source>
        <strain evidence="3 4">CBMB20</strain>
    </source>
</reference>
<feature type="transmembrane region" description="Helical" evidence="2">
    <location>
        <begin position="14"/>
        <end position="34"/>
    </location>
</feature>
<dbReference type="InterPro" id="IPR003425">
    <property type="entry name" value="CCB3/YggT"/>
</dbReference>
<dbReference type="KEGG" id="mor:MOC_5122"/>
<evidence type="ECO:0000256" key="1">
    <source>
        <dbReference type="ARBA" id="ARBA00010894"/>
    </source>
</evidence>
<dbReference type="Pfam" id="PF02325">
    <property type="entry name" value="CCB3_YggT"/>
    <property type="match status" value="1"/>
</dbReference>
<evidence type="ECO:0000256" key="2">
    <source>
        <dbReference type="SAM" id="Phobius"/>
    </source>
</evidence>
<proteinExistence type="inferred from homology"/>
<keyword evidence="2" id="KW-0812">Transmembrane</keyword>
<dbReference type="AlphaFoldDB" id="A0A089NZS1"/>
<keyword evidence="2" id="KW-0472">Membrane</keyword>